<reference evidence="1" key="1">
    <citation type="submission" date="2017-06" db="EMBL/GenBank/DDBJ databases">
        <authorList>
            <person name="Berg J.A."/>
            <person name="Peck M.D."/>
            <person name="Grossarth S.E."/>
            <person name="Jarvis T.M."/>
            <person name="Merrill B.D."/>
            <person name="Breakwell D.P."/>
            <person name="Burnett S.H."/>
            <person name="Grose J.H."/>
        </authorList>
    </citation>
    <scope>NUCLEOTIDE SEQUENCE [LARGE SCALE GENOMIC DNA]</scope>
</reference>
<organism evidence="1 2">
    <name type="scientific">Erwinia phage vB_EamP_Frozen</name>
    <dbReference type="NCBI Taxonomy" id="1852641"/>
    <lineage>
        <taxon>Viruses</taxon>
        <taxon>Duplodnaviria</taxon>
        <taxon>Heunggongvirae</taxon>
        <taxon>Uroviricota</taxon>
        <taxon>Caudoviricetes</taxon>
        <taxon>Schitoviridae</taxon>
        <taxon>Erskinevirinae</taxon>
        <taxon>Johnsonvirus</taxon>
        <taxon>Johnsonvirus frozen</taxon>
    </lineage>
</organism>
<accession>A0A191ZCT5</accession>
<sequence>MAKVVADEMTYENTSWESWLVTLVGLAEALGADVTGSEDAWFSDYKSGLTPVESIRMFSPKSQ</sequence>
<evidence type="ECO:0000313" key="2">
    <source>
        <dbReference type="Proteomes" id="UP000202061"/>
    </source>
</evidence>
<evidence type="ECO:0000313" key="1">
    <source>
        <dbReference type="EMBL" id="ANJ65199.1"/>
    </source>
</evidence>
<dbReference type="EMBL" id="KX098389">
    <property type="protein sequence ID" value="ANJ65199.1"/>
    <property type="molecule type" value="Genomic_DNA"/>
</dbReference>
<keyword evidence="2" id="KW-1185">Reference proteome</keyword>
<dbReference type="KEGG" id="vg:29065841"/>
<dbReference type="GeneID" id="29065841"/>
<dbReference type="Proteomes" id="UP000202061">
    <property type="component" value="Segment"/>
</dbReference>
<proteinExistence type="predicted"/>
<dbReference type="RefSeq" id="YP_009286199.1">
    <property type="nucleotide sequence ID" value="NC_031062.2"/>
</dbReference>
<protein>
    <submittedName>
        <fullName evidence="1">Uncharacterized protein</fullName>
    </submittedName>
</protein>
<gene>
    <name evidence="1" type="ORF">FROZEN_78</name>
</gene>
<name>A0A191ZCT5_9CAUD</name>